<dbReference type="HOGENOM" id="CLU_180974_0_0_1"/>
<keyword evidence="2" id="KW-1185">Reference proteome</keyword>
<dbReference type="EMBL" id="KN824297">
    <property type="protein sequence ID" value="KIM27665.1"/>
    <property type="molecule type" value="Genomic_DNA"/>
</dbReference>
<dbReference type="Proteomes" id="UP000054097">
    <property type="component" value="Unassembled WGS sequence"/>
</dbReference>
<dbReference type="AlphaFoldDB" id="A0A0C3ASY8"/>
<organism evidence="1 2">
    <name type="scientific">Serendipita vermifera MAFF 305830</name>
    <dbReference type="NCBI Taxonomy" id="933852"/>
    <lineage>
        <taxon>Eukaryota</taxon>
        <taxon>Fungi</taxon>
        <taxon>Dikarya</taxon>
        <taxon>Basidiomycota</taxon>
        <taxon>Agaricomycotina</taxon>
        <taxon>Agaricomycetes</taxon>
        <taxon>Sebacinales</taxon>
        <taxon>Serendipitaceae</taxon>
        <taxon>Serendipita</taxon>
    </lineage>
</organism>
<gene>
    <name evidence="1" type="ORF">M408DRAFT_162615</name>
</gene>
<reference evidence="1 2" key="1">
    <citation type="submission" date="2014-04" db="EMBL/GenBank/DDBJ databases">
        <authorList>
            <consortium name="DOE Joint Genome Institute"/>
            <person name="Kuo A."/>
            <person name="Zuccaro A."/>
            <person name="Kohler A."/>
            <person name="Nagy L.G."/>
            <person name="Floudas D."/>
            <person name="Copeland A."/>
            <person name="Barry K.W."/>
            <person name="Cichocki N."/>
            <person name="Veneault-Fourrey C."/>
            <person name="LaButti K."/>
            <person name="Lindquist E.A."/>
            <person name="Lipzen A."/>
            <person name="Lundell T."/>
            <person name="Morin E."/>
            <person name="Murat C."/>
            <person name="Sun H."/>
            <person name="Tunlid A."/>
            <person name="Henrissat B."/>
            <person name="Grigoriev I.V."/>
            <person name="Hibbett D.S."/>
            <person name="Martin F."/>
            <person name="Nordberg H.P."/>
            <person name="Cantor M.N."/>
            <person name="Hua S.X."/>
        </authorList>
    </citation>
    <scope>NUCLEOTIDE SEQUENCE [LARGE SCALE GENOMIC DNA]</scope>
    <source>
        <strain evidence="1 2">MAFF 305830</strain>
    </source>
</reference>
<evidence type="ECO:0000313" key="2">
    <source>
        <dbReference type="Proteomes" id="UP000054097"/>
    </source>
</evidence>
<sequence>MKTVLSHLIPSKPQIILAVMTRILDLFRREKGNDPVSEISYDFTHREDAENIVRCIWRKWDIAENCPLPEGVERAWGRGSKLSDPAKIIWIKTGEPYVDT</sequence>
<name>A0A0C3ASY8_SERVB</name>
<evidence type="ECO:0000313" key="1">
    <source>
        <dbReference type="EMBL" id="KIM27665.1"/>
    </source>
</evidence>
<proteinExistence type="predicted"/>
<accession>A0A0C3ASY8</accession>
<protein>
    <submittedName>
        <fullName evidence="1">Uncharacterized protein</fullName>
    </submittedName>
</protein>
<reference evidence="2" key="2">
    <citation type="submission" date="2015-01" db="EMBL/GenBank/DDBJ databases">
        <title>Evolutionary Origins and Diversification of the Mycorrhizal Mutualists.</title>
        <authorList>
            <consortium name="DOE Joint Genome Institute"/>
            <consortium name="Mycorrhizal Genomics Consortium"/>
            <person name="Kohler A."/>
            <person name="Kuo A."/>
            <person name="Nagy L.G."/>
            <person name="Floudas D."/>
            <person name="Copeland A."/>
            <person name="Barry K.W."/>
            <person name="Cichocki N."/>
            <person name="Veneault-Fourrey C."/>
            <person name="LaButti K."/>
            <person name="Lindquist E.A."/>
            <person name="Lipzen A."/>
            <person name="Lundell T."/>
            <person name="Morin E."/>
            <person name="Murat C."/>
            <person name="Riley R."/>
            <person name="Ohm R."/>
            <person name="Sun H."/>
            <person name="Tunlid A."/>
            <person name="Henrissat B."/>
            <person name="Grigoriev I.V."/>
            <person name="Hibbett D.S."/>
            <person name="Martin F."/>
        </authorList>
    </citation>
    <scope>NUCLEOTIDE SEQUENCE [LARGE SCALE GENOMIC DNA]</scope>
    <source>
        <strain evidence="2">MAFF 305830</strain>
    </source>
</reference>